<gene>
    <name evidence="2" type="ORF">FB45DRAFT_1067218</name>
</gene>
<organism evidence="2 3">
    <name type="scientific">Roridomyces roridus</name>
    <dbReference type="NCBI Taxonomy" id="1738132"/>
    <lineage>
        <taxon>Eukaryota</taxon>
        <taxon>Fungi</taxon>
        <taxon>Dikarya</taxon>
        <taxon>Basidiomycota</taxon>
        <taxon>Agaricomycotina</taxon>
        <taxon>Agaricomycetes</taxon>
        <taxon>Agaricomycetidae</taxon>
        <taxon>Agaricales</taxon>
        <taxon>Marasmiineae</taxon>
        <taxon>Mycenaceae</taxon>
        <taxon>Roridomyces</taxon>
    </lineage>
</organism>
<keyword evidence="3" id="KW-1185">Reference proteome</keyword>
<feature type="compositionally biased region" description="Low complexity" evidence="1">
    <location>
        <begin position="134"/>
        <end position="144"/>
    </location>
</feature>
<evidence type="ECO:0000313" key="3">
    <source>
        <dbReference type="Proteomes" id="UP001221142"/>
    </source>
</evidence>
<dbReference type="Proteomes" id="UP001221142">
    <property type="component" value="Unassembled WGS sequence"/>
</dbReference>
<feature type="region of interest" description="Disordered" evidence="1">
    <location>
        <begin position="336"/>
        <end position="386"/>
    </location>
</feature>
<feature type="compositionally biased region" description="Polar residues" evidence="1">
    <location>
        <begin position="337"/>
        <end position="359"/>
    </location>
</feature>
<accession>A0AAD7B2E1</accession>
<reference evidence="2" key="1">
    <citation type="submission" date="2023-03" db="EMBL/GenBank/DDBJ databases">
        <title>Massive genome expansion in bonnet fungi (Mycena s.s.) driven by repeated elements and novel gene families across ecological guilds.</title>
        <authorList>
            <consortium name="Lawrence Berkeley National Laboratory"/>
            <person name="Harder C.B."/>
            <person name="Miyauchi S."/>
            <person name="Viragh M."/>
            <person name="Kuo A."/>
            <person name="Thoen E."/>
            <person name="Andreopoulos B."/>
            <person name="Lu D."/>
            <person name="Skrede I."/>
            <person name="Drula E."/>
            <person name="Henrissat B."/>
            <person name="Morin E."/>
            <person name="Kohler A."/>
            <person name="Barry K."/>
            <person name="LaButti K."/>
            <person name="Morin E."/>
            <person name="Salamov A."/>
            <person name="Lipzen A."/>
            <person name="Mereny Z."/>
            <person name="Hegedus B."/>
            <person name="Baldrian P."/>
            <person name="Stursova M."/>
            <person name="Weitz H."/>
            <person name="Taylor A."/>
            <person name="Grigoriev I.V."/>
            <person name="Nagy L.G."/>
            <person name="Martin F."/>
            <person name="Kauserud H."/>
        </authorList>
    </citation>
    <scope>NUCLEOTIDE SEQUENCE</scope>
    <source>
        <strain evidence="2">9284</strain>
    </source>
</reference>
<comment type="caution">
    <text evidence="2">The sequence shown here is derived from an EMBL/GenBank/DDBJ whole genome shotgun (WGS) entry which is preliminary data.</text>
</comment>
<dbReference type="AlphaFoldDB" id="A0AAD7B2E1"/>
<feature type="region of interest" description="Disordered" evidence="1">
    <location>
        <begin position="103"/>
        <end position="144"/>
    </location>
</feature>
<evidence type="ECO:0000313" key="2">
    <source>
        <dbReference type="EMBL" id="KAJ7608722.1"/>
    </source>
</evidence>
<evidence type="ECO:0000256" key="1">
    <source>
        <dbReference type="SAM" id="MobiDB-lite"/>
    </source>
</evidence>
<feature type="compositionally biased region" description="Acidic residues" evidence="1">
    <location>
        <begin position="122"/>
        <end position="133"/>
    </location>
</feature>
<protein>
    <submittedName>
        <fullName evidence="2">Uncharacterized protein</fullName>
    </submittedName>
</protein>
<name>A0AAD7B2E1_9AGAR</name>
<dbReference type="EMBL" id="JARKIF010000043">
    <property type="protein sequence ID" value="KAJ7608722.1"/>
    <property type="molecule type" value="Genomic_DNA"/>
</dbReference>
<proteinExistence type="predicted"/>
<sequence length="402" mass="43568">MFQVEIHSFDDYTLPKSISDIYQLLEHAQPEDELNLPGDIYELASHTGWSSFIKILGSISSSDRINLSHKPFVRACNTQLKDELDGVTELMARYVVQDFVQGSSESQDVHGEPIEAASPSDDASDETSEDDTSSSDSQPSKSSIDVSLEGHVLPGKGKHTNAVVPLLCLADGQNILDLMISLACQRFVWGISEPAIGFALSSSAPVMELVVSWLDPSTRILHITHDIGRPTIGSFDFTALPSILRFSKFVLGLSPSIASIVQAASRSCEKNKLNWRADGPQFDGDLTSTERVTRWVYDIQNEPHTDEVLECHPSSDSAAPTPILGEEATNGLHFRVSTESSVSESIGPDPQSQDENSVSDPAEALARRSCELPPPPPLDDDAPPSPLLSTGVLALFFSLSIL</sequence>